<gene>
    <name evidence="1" type="ORF">NSMM_400134</name>
</gene>
<name>A0A1G5SEM0_9PROT</name>
<dbReference type="Proteomes" id="UP000198729">
    <property type="component" value="Unassembled WGS sequence"/>
</dbReference>
<protein>
    <submittedName>
        <fullName evidence="1">Uncharacterized protein</fullName>
    </submittedName>
</protein>
<accession>A0A1G5SEM0</accession>
<reference evidence="1 2" key="1">
    <citation type="submission" date="2016-10" db="EMBL/GenBank/DDBJ databases">
        <authorList>
            <person name="de Groot N.N."/>
        </authorList>
    </citation>
    <scope>NUCLEOTIDE SEQUENCE [LARGE SCALE GENOMIC DNA]</scope>
    <source>
        <strain evidence="1">1</strain>
    </source>
</reference>
<proteinExistence type="predicted"/>
<keyword evidence="2" id="KW-1185">Reference proteome</keyword>
<organism evidence="1 2">
    <name type="scientific">Nitrosomonas mobilis</name>
    <dbReference type="NCBI Taxonomy" id="51642"/>
    <lineage>
        <taxon>Bacteria</taxon>
        <taxon>Pseudomonadati</taxon>
        <taxon>Pseudomonadota</taxon>
        <taxon>Betaproteobacteria</taxon>
        <taxon>Nitrosomonadales</taxon>
        <taxon>Nitrosomonadaceae</taxon>
        <taxon>Nitrosomonas</taxon>
    </lineage>
</organism>
<sequence>MIAPGRAYPDQHYYEDNAAYNH</sequence>
<evidence type="ECO:0000313" key="1">
    <source>
        <dbReference type="EMBL" id="SCZ85656.1"/>
    </source>
</evidence>
<evidence type="ECO:0000313" key="2">
    <source>
        <dbReference type="Proteomes" id="UP000198729"/>
    </source>
</evidence>
<dbReference type="EMBL" id="FMWO01000048">
    <property type="protein sequence ID" value="SCZ85656.1"/>
    <property type="molecule type" value="Genomic_DNA"/>
</dbReference>
<dbReference type="AlphaFoldDB" id="A0A1G5SEM0"/>